<name>A0ABV2KPG1_9HYPH</name>
<evidence type="ECO:0000313" key="2">
    <source>
        <dbReference type="Proteomes" id="UP001549143"/>
    </source>
</evidence>
<reference evidence="1 2" key="1">
    <citation type="submission" date="2024-06" db="EMBL/GenBank/DDBJ databases">
        <title>Genomic Encyclopedia of Type Strains, Phase IV (KMG-IV): sequencing the most valuable type-strain genomes for metagenomic binning, comparative biology and taxonomic classification.</title>
        <authorList>
            <person name="Goeker M."/>
        </authorList>
    </citation>
    <scope>NUCLEOTIDE SEQUENCE [LARGE SCALE GENOMIC DNA]</scope>
    <source>
        <strain evidence="1 2">DSM 19730</strain>
    </source>
</reference>
<dbReference type="Proteomes" id="UP001549143">
    <property type="component" value="Unassembled WGS sequence"/>
</dbReference>
<accession>A0ABV2KPG1</accession>
<comment type="caution">
    <text evidence="1">The sequence shown here is derived from an EMBL/GenBank/DDBJ whole genome shotgun (WGS) entry which is preliminary data.</text>
</comment>
<proteinExistence type="predicted"/>
<keyword evidence="2" id="KW-1185">Reference proteome</keyword>
<gene>
    <name evidence="1" type="ORF">ABID44_003284</name>
</gene>
<dbReference type="EMBL" id="JBEPMN010000017">
    <property type="protein sequence ID" value="MET3662931.1"/>
    <property type="molecule type" value="Genomic_DNA"/>
</dbReference>
<sequence length="45" mass="5010">MDEVSERCGEIDAGVYEAGYIAEGLRQRAIDRVQNLYSEVPYATA</sequence>
<organism evidence="1 2">
    <name type="scientific">Aquamicrobium ahrensii</name>
    <dbReference type="NCBI Taxonomy" id="469551"/>
    <lineage>
        <taxon>Bacteria</taxon>
        <taxon>Pseudomonadati</taxon>
        <taxon>Pseudomonadota</taxon>
        <taxon>Alphaproteobacteria</taxon>
        <taxon>Hyphomicrobiales</taxon>
        <taxon>Phyllobacteriaceae</taxon>
        <taxon>Aquamicrobium</taxon>
    </lineage>
</organism>
<protein>
    <submittedName>
        <fullName evidence="1">Uncharacterized protein</fullName>
    </submittedName>
</protein>
<evidence type="ECO:0000313" key="1">
    <source>
        <dbReference type="EMBL" id="MET3662931.1"/>
    </source>
</evidence>